<dbReference type="Proteomes" id="UP000249645">
    <property type="component" value="Unassembled WGS sequence"/>
</dbReference>
<proteinExistence type="predicted"/>
<dbReference type="EMBL" id="QFOI01000385">
    <property type="protein sequence ID" value="PZP43193.1"/>
    <property type="molecule type" value="Genomic_DNA"/>
</dbReference>
<evidence type="ECO:0000313" key="2">
    <source>
        <dbReference type="Proteomes" id="UP000249645"/>
    </source>
</evidence>
<comment type="caution">
    <text evidence="1">The sequence shown here is derived from an EMBL/GenBank/DDBJ whole genome shotgun (WGS) entry which is preliminary data.</text>
</comment>
<protein>
    <submittedName>
        <fullName evidence="1">Transcriptional regulator</fullName>
    </submittedName>
</protein>
<gene>
    <name evidence="1" type="ORF">DI598_16015</name>
</gene>
<sequence length="34" mass="3965">MEIQKRFDRILAIFVILQSKPVTSAQSLAERFEV</sequence>
<organism evidence="1 2">
    <name type="scientific">Pseudopedobacter saltans</name>
    <dbReference type="NCBI Taxonomy" id="151895"/>
    <lineage>
        <taxon>Bacteria</taxon>
        <taxon>Pseudomonadati</taxon>
        <taxon>Bacteroidota</taxon>
        <taxon>Sphingobacteriia</taxon>
        <taxon>Sphingobacteriales</taxon>
        <taxon>Sphingobacteriaceae</taxon>
        <taxon>Pseudopedobacter</taxon>
    </lineage>
</organism>
<reference evidence="1 2" key="1">
    <citation type="submission" date="2017-11" db="EMBL/GenBank/DDBJ databases">
        <title>Infants hospitalized years apart are colonized by the same room-sourced microbial strains.</title>
        <authorList>
            <person name="Brooks B."/>
            <person name="Olm M.R."/>
            <person name="Firek B.A."/>
            <person name="Baker R."/>
            <person name="Thomas B.C."/>
            <person name="Morowitz M.J."/>
            <person name="Banfield J.F."/>
        </authorList>
    </citation>
    <scope>NUCLEOTIDE SEQUENCE [LARGE SCALE GENOMIC DNA]</scope>
    <source>
        <strain evidence="1">S2_009_000_R2_76</strain>
    </source>
</reference>
<evidence type="ECO:0000313" key="1">
    <source>
        <dbReference type="EMBL" id="PZP43193.1"/>
    </source>
</evidence>
<name>A0A2W5EKV1_9SPHI</name>
<feature type="non-terminal residue" evidence="1">
    <location>
        <position position="34"/>
    </location>
</feature>
<accession>A0A2W5EKV1</accession>
<dbReference type="AlphaFoldDB" id="A0A2W5EKV1"/>